<organism evidence="4">
    <name type="scientific">Leucothrix mucor</name>
    <dbReference type="NCBI Taxonomy" id="45248"/>
    <lineage>
        <taxon>Bacteria</taxon>
        <taxon>Pseudomonadati</taxon>
        <taxon>Pseudomonadota</taxon>
        <taxon>Gammaproteobacteria</taxon>
        <taxon>Thiotrichales</taxon>
        <taxon>Thiotrichaceae</taxon>
        <taxon>Leucothrix</taxon>
    </lineage>
</organism>
<evidence type="ECO:0000313" key="4">
    <source>
        <dbReference type="EMBL" id="HFC93576.1"/>
    </source>
</evidence>
<dbReference type="SUPFAM" id="SSF53474">
    <property type="entry name" value="alpha/beta-Hydrolases"/>
    <property type="match status" value="1"/>
</dbReference>
<proteinExistence type="inferred from homology"/>
<evidence type="ECO:0000256" key="1">
    <source>
        <dbReference type="ARBA" id="ARBA00006499"/>
    </source>
</evidence>
<evidence type="ECO:0000259" key="3">
    <source>
        <dbReference type="Pfam" id="PF02230"/>
    </source>
</evidence>
<keyword evidence="2" id="KW-0378">Hydrolase</keyword>
<dbReference type="InterPro" id="IPR003140">
    <property type="entry name" value="PLipase/COase/thioEstase"/>
</dbReference>
<dbReference type="GO" id="GO:0016787">
    <property type="term" value="F:hydrolase activity"/>
    <property type="evidence" value="ECO:0007669"/>
    <property type="project" value="UniProtKB-KW"/>
</dbReference>
<dbReference type="Proteomes" id="UP000885750">
    <property type="component" value="Unassembled WGS sequence"/>
</dbReference>
<sequence>MKLDSEIIETSSSIKKTVIWMHGLGADGHDFVPLIPELKLPKDAGVRFIFPHAPIRPVTLNNGYEMRAWYDLLSLERGKTANEADVLTTVDWISKLIDSEITKGIAAENILLAGFSQGGVIALQTGLRYPQQLAGIMALSTYLPFADNTLKQTTATQKKVPIFAAHGTNDPVIPFLSWQTYVPELKQAGFNVEEHAYTMEHSLCAEEMTDLGKWLKTVLL</sequence>
<dbReference type="PANTHER" id="PTHR10655">
    <property type="entry name" value="LYSOPHOSPHOLIPASE-RELATED"/>
    <property type="match status" value="1"/>
</dbReference>
<dbReference type="Pfam" id="PF02230">
    <property type="entry name" value="Abhydrolase_2"/>
    <property type="match status" value="1"/>
</dbReference>
<dbReference type="AlphaFoldDB" id="A0A7V2WVV3"/>
<reference evidence="4" key="1">
    <citation type="journal article" date="2020" name="mSystems">
        <title>Genome- and Community-Level Interaction Insights into Carbon Utilization and Element Cycling Functions of Hydrothermarchaeota in Hydrothermal Sediment.</title>
        <authorList>
            <person name="Zhou Z."/>
            <person name="Liu Y."/>
            <person name="Xu W."/>
            <person name="Pan J."/>
            <person name="Luo Z.H."/>
            <person name="Li M."/>
        </authorList>
    </citation>
    <scope>NUCLEOTIDE SEQUENCE [LARGE SCALE GENOMIC DNA]</scope>
    <source>
        <strain evidence="4">HyVt-493</strain>
    </source>
</reference>
<dbReference type="EMBL" id="DRMS01000465">
    <property type="protein sequence ID" value="HFC93576.1"/>
    <property type="molecule type" value="Genomic_DNA"/>
</dbReference>
<dbReference type="Gene3D" id="3.40.50.1820">
    <property type="entry name" value="alpha/beta hydrolase"/>
    <property type="match status" value="1"/>
</dbReference>
<comment type="caution">
    <text evidence="4">The sequence shown here is derived from an EMBL/GenBank/DDBJ whole genome shotgun (WGS) entry which is preliminary data.</text>
</comment>
<accession>A0A7V2WVV3</accession>
<gene>
    <name evidence="4" type="ORF">ENJ51_12275</name>
</gene>
<comment type="similarity">
    <text evidence="1">Belongs to the AB hydrolase superfamily. AB hydrolase 2 family.</text>
</comment>
<name>A0A7V2WVV3_LEUMU</name>
<dbReference type="InterPro" id="IPR029058">
    <property type="entry name" value="AB_hydrolase_fold"/>
</dbReference>
<evidence type="ECO:0000256" key="2">
    <source>
        <dbReference type="ARBA" id="ARBA00022801"/>
    </source>
</evidence>
<dbReference type="PANTHER" id="PTHR10655:SF17">
    <property type="entry name" value="LYSOPHOSPHOLIPASE-LIKE PROTEIN 1"/>
    <property type="match status" value="1"/>
</dbReference>
<feature type="domain" description="Phospholipase/carboxylesterase/thioesterase" evidence="3">
    <location>
        <begin position="5"/>
        <end position="218"/>
    </location>
</feature>
<protein>
    <submittedName>
        <fullName evidence="4">Carboxylesterase</fullName>
    </submittedName>
</protein>
<dbReference type="InterPro" id="IPR050565">
    <property type="entry name" value="LYPA1-2/EST-like"/>
</dbReference>